<dbReference type="Proteomes" id="UP001187343">
    <property type="component" value="Unassembled WGS sequence"/>
</dbReference>
<evidence type="ECO:0000256" key="7">
    <source>
        <dbReference type="ARBA" id="ARBA00023242"/>
    </source>
</evidence>
<dbReference type="Pfam" id="PF00010">
    <property type="entry name" value="HLH"/>
    <property type="match status" value="1"/>
</dbReference>
<dbReference type="PANTHER" id="PTHR19290:SF82">
    <property type="entry name" value="TRANSCRIPTION FACTOR ATOH1"/>
    <property type="match status" value="1"/>
</dbReference>
<dbReference type="GO" id="GO:0000981">
    <property type="term" value="F:DNA-binding transcription factor activity, RNA polymerase II-specific"/>
    <property type="evidence" value="ECO:0007669"/>
    <property type="project" value="TreeGrafter"/>
</dbReference>
<evidence type="ECO:0000256" key="1">
    <source>
        <dbReference type="ARBA" id="ARBA00004123"/>
    </source>
</evidence>
<dbReference type="PROSITE" id="PS50888">
    <property type="entry name" value="BHLH"/>
    <property type="match status" value="1"/>
</dbReference>
<dbReference type="FunFam" id="4.10.280.10:FF:000025">
    <property type="entry name" value="protein atonal homolog 7"/>
    <property type="match status" value="1"/>
</dbReference>
<feature type="domain" description="BHLH" evidence="8">
    <location>
        <begin position="212"/>
        <end position="264"/>
    </location>
</feature>
<dbReference type="InterPro" id="IPR050359">
    <property type="entry name" value="bHLH_transcription_factors"/>
</dbReference>
<evidence type="ECO:0000256" key="2">
    <source>
        <dbReference type="ARBA" id="ARBA00022473"/>
    </source>
</evidence>
<comment type="subcellular location">
    <subcellularLocation>
        <location evidence="1">Nucleus</location>
    </subcellularLocation>
</comment>
<keyword evidence="7" id="KW-0539">Nucleus</keyword>
<comment type="caution">
    <text evidence="9">The sequence shown here is derived from an EMBL/GenBank/DDBJ whole genome shotgun (WGS) entry which is preliminary data.</text>
</comment>
<keyword evidence="5" id="KW-0805">Transcription regulation</keyword>
<evidence type="ECO:0000259" key="8">
    <source>
        <dbReference type="PROSITE" id="PS50888"/>
    </source>
</evidence>
<dbReference type="GO" id="GO:0070888">
    <property type="term" value="F:E-box binding"/>
    <property type="evidence" value="ECO:0007669"/>
    <property type="project" value="TreeGrafter"/>
</dbReference>
<keyword evidence="6" id="KW-0804">Transcription</keyword>
<sequence length="346" mass="39216">MFKVSSQPRWRSQRHERSFLLSLHSNDRLGHRPTSEERGQKKLLLWTKPCKADMLLTEIMQPLHPENQRENHSDNVTRATGLHQAKPQCQINLYKADKDIISLLTGTHTTLTHPPLITCGLSPINTALLFSGGSVHPQAFSMPRPDGSYAQFIWREADRARSDPRPGAAAGWREERTQGRVSCDPCALVQLRLSGLTYPDEDQSAIARARRRRRLAANARERRRMLGLNVAFDRLRSVIPNVESDRKLSKSETLQMAQIYISTLSELLEDRDCDPEFSYPMLATGAQDQNVKGSMPTEDTKPEQKTIPTCRIRTYAGNFVRPSCCDPKTPELLVDSHYMERSNGAK</sequence>
<gene>
    <name evidence="9" type="ORF">Q8A67_020785</name>
</gene>
<evidence type="ECO:0000256" key="5">
    <source>
        <dbReference type="ARBA" id="ARBA00023015"/>
    </source>
</evidence>
<keyword evidence="3" id="KW-0221">Differentiation</keyword>
<proteinExistence type="predicted"/>
<dbReference type="PANTHER" id="PTHR19290">
    <property type="entry name" value="BASIC HELIX-LOOP-HELIX PROTEIN NEUROGENIN-RELATED"/>
    <property type="match status" value="1"/>
</dbReference>
<keyword evidence="2" id="KW-0217">Developmental protein</keyword>
<dbReference type="InterPro" id="IPR036638">
    <property type="entry name" value="HLH_DNA-bd_sf"/>
</dbReference>
<dbReference type="GO" id="GO:0061564">
    <property type="term" value="P:axon development"/>
    <property type="evidence" value="ECO:0007669"/>
    <property type="project" value="TreeGrafter"/>
</dbReference>
<dbReference type="InterPro" id="IPR011598">
    <property type="entry name" value="bHLH_dom"/>
</dbReference>
<accession>A0AA88PD62</accession>
<dbReference type="Gene3D" id="4.10.280.10">
    <property type="entry name" value="Helix-loop-helix DNA-binding domain"/>
    <property type="match status" value="1"/>
</dbReference>
<reference evidence="9" key="1">
    <citation type="submission" date="2023-08" db="EMBL/GenBank/DDBJ databases">
        <title>Chromosome-level Genome Assembly of mud carp (Cirrhinus molitorella).</title>
        <authorList>
            <person name="Liu H."/>
        </authorList>
    </citation>
    <scope>NUCLEOTIDE SEQUENCE</scope>
    <source>
        <strain evidence="9">Prfri</strain>
        <tissue evidence="9">Muscle</tissue>
    </source>
</reference>
<evidence type="ECO:0000313" key="10">
    <source>
        <dbReference type="Proteomes" id="UP001187343"/>
    </source>
</evidence>
<dbReference type="GO" id="GO:0005634">
    <property type="term" value="C:nucleus"/>
    <property type="evidence" value="ECO:0007669"/>
    <property type="project" value="UniProtKB-SubCell"/>
</dbReference>
<dbReference type="EMBL" id="JAUYZG010000020">
    <property type="protein sequence ID" value="KAK2876689.1"/>
    <property type="molecule type" value="Genomic_DNA"/>
</dbReference>
<evidence type="ECO:0000313" key="9">
    <source>
        <dbReference type="EMBL" id="KAK2876689.1"/>
    </source>
</evidence>
<keyword evidence="4" id="KW-0524">Neurogenesis</keyword>
<keyword evidence="10" id="KW-1185">Reference proteome</keyword>
<dbReference type="AlphaFoldDB" id="A0AA88PD62"/>
<organism evidence="9 10">
    <name type="scientific">Cirrhinus molitorella</name>
    <name type="common">mud carp</name>
    <dbReference type="NCBI Taxonomy" id="172907"/>
    <lineage>
        <taxon>Eukaryota</taxon>
        <taxon>Metazoa</taxon>
        <taxon>Chordata</taxon>
        <taxon>Craniata</taxon>
        <taxon>Vertebrata</taxon>
        <taxon>Euteleostomi</taxon>
        <taxon>Actinopterygii</taxon>
        <taxon>Neopterygii</taxon>
        <taxon>Teleostei</taxon>
        <taxon>Ostariophysi</taxon>
        <taxon>Cypriniformes</taxon>
        <taxon>Cyprinidae</taxon>
        <taxon>Labeoninae</taxon>
        <taxon>Labeonini</taxon>
        <taxon>Cirrhinus</taxon>
    </lineage>
</organism>
<dbReference type="SMART" id="SM00353">
    <property type="entry name" value="HLH"/>
    <property type="match status" value="1"/>
</dbReference>
<protein>
    <recommendedName>
        <fullName evidence="8">BHLH domain-containing protein</fullName>
    </recommendedName>
</protein>
<dbReference type="GO" id="GO:0045944">
    <property type="term" value="P:positive regulation of transcription by RNA polymerase II"/>
    <property type="evidence" value="ECO:0007669"/>
    <property type="project" value="TreeGrafter"/>
</dbReference>
<evidence type="ECO:0000256" key="3">
    <source>
        <dbReference type="ARBA" id="ARBA00022782"/>
    </source>
</evidence>
<name>A0AA88PD62_9TELE</name>
<dbReference type="GO" id="GO:0007423">
    <property type="term" value="P:sensory organ development"/>
    <property type="evidence" value="ECO:0007669"/>
    <property type="project" value="TreeGrafter"/>
</dbReference>
<evidence type="ECO:0000256" key="4">
    <source>
        <dbReference type="ARBA" id="ARBA00022902"/>
    </source>
</evidence>
<evidence type="ECO:0000256" key="6">
    <source>
        <dbReference type="ARBA" id="ARBA00023163"/>
    </source>
</evidence>
<dbReference type="GO" id="GO:0046983">
    <property type="term" value="F:protein dimerization activity"/>
    <property type="evidence" value="ECO:0007669"/>
    <property type="project" value="InterPro"/>
</dbReference>
<dbReference type="SUPFAM" id="SSF47459">
    <property type="entry name" value="HLH, helix-loop-helix DNA-binding domain"/>
    <property type="match status" value="1"/>
</dbReference>